<organism evidence="2 3">
    <name type="scientific">Pogona vitticeps</name>
    <name type="common">central bearded dragon</name>
    <dbReference type="NCBI Taxonomy" id="103695"/>
    <lineage>
        <taxon>Eukaryota</taxon>
        <taxon>Metazoa</taxon>
        <taxon>Chordata</taxon>
        <taxon>Craniata</taxon>
        <taxon>Vertebrata</taxon>
        <taxon>Euteleostomi</taxon>
        <taxon>Lepidosauria</taxon>
        <taxon>Squamata</taxon>
        <taxon>Bifurcata</taxon>
        <taxon>Unidentata</taxon>
        <taxon>Episquamata</taxon>
        <taxon>Toxicofera</taxon>
        <taxon>Iguania</taxon>
        <taxon>Acrodonta</taxon>
        <taxon>Agamidae</taxon>
        <taxon>Amphibolurinae</taxon>
        <taxon>Pogona</taxon>
    </lineage>
</organism>
<dbReference type="GeneID" id="110074536"/>
<sequence length="277" mass="30849">MEWSKSKSRIHLADRDPASLKPAARASGAARQYALISAKFKGPGPGKYSRQPCTGIKDHDVTKYAEPAYTMRVKSKEKLIEAVESPGPCYYVDPCLSHLGMWRPISFRMSQERKKTCIPPTPAPNEYYVEKIHPIEEPNAPAYTIGVRTQYWENSLYPAPNSYSIPATLGPRLPVLRSAPCLSMASSASVWSYAKDLVRGPGPAMHTIPEPDVYLHHQPAYSISQRLNPSSREYTPGPPDYKAESVNVHKPRAPCFSLGIRHSEYVHSTPSVCIIKE</sequence>
<evidence type="ECO:0000313" key="2">
    <source>
        <dbReference type="Proteomes" id="UP001652642"/>
    </source>
</evidence>
<dbReference type="InterPro" id="IPR051291">
    <property type="entry name" value="CIMAP"/>
</dbReference>
<evidence type="ECO:0000313" key="3">
    <source>
        <dbReference type="RefSeq" id="XP_072838117.1"/>
    </source>
</evidence>
<evidence type="ECO:0000256" key="1">
    <source>
        <dbReference type="SAM" id="MobiDB-lite"/>
    </source>
</evidence>
<proteinExistence type="predicted"/>
<dbReference type="InterPro" id="IPR010736">
    <property type="entry name" value="SHIPPO-rpt"/>
</dbReference>
<reference evidence="3" key="1">
    <citation type="submission" date="2025-08" db="UniProtKB">
        <authorList>
            <consortium name="RefSeq"/>
        </authorList>
    </citation>
    <scope>IDENTIFICATION</scope>
</reference>
<dbReference type="Pfam" id="PF07004">
    <property type="entry name" value="SHIPPO-rpt"/>
    <property type="match status" value="4"/>
</dbReference>
<name>A0ABM5EY84_9SAUR</name>
<dbReference type="Proteomes" id="UP001652642">
    <property type="component" value="Chromosome 12"/>
</dbReference>
<feature type="region of interest" description="Disordered" evidence="1">
    <location>
        <begin position="1"/>
        <end position="24"/>
    </location>
</feature>
<gene>
    <name evidence="3" type="primary">CIMAP1C</name>
</gene>
<dbReference type="PANTHER" id="PTHR21580:SF3">
    <property type="entry name" value="OUTER DENSE FIBER PROTEIN 3-LIKE PROTEIN 1"/>
    <property type="match status" value="1"/>
</dbReference>
<accession>A0ABM5EY84</accession>
<keyword evidence="2" id="KW-1185">Reference proteome</keyword>
<feature type="compositionally biased region" description="Basic residues" evidence="1">
    <location>
        <begin position="1"/>
        <end position="10"/>
    </location>
</feature>
<protein>
    <submittedName>
        <fullName evidence="3">Protein CIMAP1C</fullName>
    </submittedName>
</protein>
<dbReference type="PANTHER" id="PTHR21580">
    <property type="entry name" value="SHIPPO-1-RELATED"/>
    <property type="match status" value="1"/>
</dbReference>
<dbReference type="RefSeq" id="XP_072838117.1">
    <property type="nucleotide sequence ID" value="XM_072982016.1"/>
</dbReference>